<feature type="non-terminal residue" evidence="1">
    <location>
        <position position="1"/>
    </location>
</feature>
<comment type="caution">
    <text evidence="1">The sequence shown here is derived from an EMBL/GenBank/DDBJ whole genome shotgun (WGS) entry which is preliminary data.</text>
</comment>
<organism evidence="1">
    <name type="scientific">Tanacetum cinerariifolium</name>
    <name type="common">Dalmatian daisy</name>
    <name type="synonym">Chrysanthemum cinerariifolium</name>
    <dbReference type="NCBI Taxonomy" id="118510"/>
    <lineage>
        <taxon>Eukaryota</taxon>
        <taxon>Viridiplantae</taxon>
        <taxon>Streptophyta</taxon>
        <taxon>Embryophyta</taxon>
        <taxon>Tracheophyta</taxon>
        <taxon>Spermatophyta</taxon>
        <taxon>Magnoliopsida</taxon>
        <taxon>eudicotyledons</taxon>
        <taxon>Gunneridae</taxon>
        <taxon>Pentapetalae</taxon>
        <taxon>asterids</taxon>
        <taxon>campanulids</taxon>
        <taxon>Asterales</taxon>
        <taxon>Asteraceae</taxon>
        <taxon>Asteroideae</taxon>
        <taxon>Anthemideae</taxon>
        <taxon>Anthemidinae</taxon>
        <taxon>Tanacetum</taxon>
    </lineage>
</organism>
<gene>
    <name evidence="1" type="ORF">Tci_912126</name>
</gene>
<accession>A0A699VY61</accession>
<dbReference type="AlphaFoldDB" id="A0A699VY61"/>
<evidence type="ECO:0000313" key="1">
    <source>
        <dbReference type="EMBL" id="GFD40157.1"/>
    </source>
</evidence>
<name>A0A699VY61_TANCI</name>
<reference evidence="1" key="1">
    <citation type="journal article" date="2019" name="Sci. Rep.">
        <title>Draft genome of Tanacetum cinerariifolium, the natural source of mosquito coil.</title>
        <authorList>
            <person name="Yamashiro T."/>
            <person name="Shiraishi A."/>
            <person name="Satake H."/>
            <person name="Nakayama K."/>
        </authorList>
    </citation>
    <scope>NUCLEOTIDE SEQUENCE</scope>
</reference>
<protein>
    <submittedName>
        <fullName evidence="1">Uncharacterized protein</fullName>
    </submittedName>
</protein>
<sequence length="62" mass="6704">DIEILSLLSSLDFQEISSSDSSVGTSGTPGIIPVPSYAPEPVPSSAPELFQRARLDFLLWRL</sequence>
<dbReference type="EMBL" id="BKCJ011528989">
    <property type="protein sequence ID" value="GFD40157.1"/>
    <property type="molecule type" value="Genomic_DNA"/>
</dbReference>
<proteinExistence type="predicted"/>